<feature type="transmembrane region" description="Helical" evidence="9">
    <location>
        <begin position="264"/>
        <end position="284"/>
    </location>
</feature>
<dbReference type="InterPro" id="IPR001851">
    <property type="entry name" value="ABC_transp_permease"/>
</dbReference>
<evidence type="ECO:0000256" key="5">
    <source>
        <dbReference type="ARBA" id="ARBA00022970"/>
    </source>
</evidence>
<proteinExistence type="inferred from homology"/>
<dbReference type="PANTHER" id="PTHR11795">
    <property type="entry name" value="BRANCHED-CHAIN AMINO ACID TRANSPORT SYSTEM PERMEASE PROTEIN LIVH"/>
    <property type="match status" value="1"/>
</dbReference>
<keyword evidence="11" id="KW-1185">Reference proteome</keyword>
<feature type="transmembrane region" description="Helical" evidence="9">
    <location>
        <begin position="423"/>
        <end position="441"/>
    </location>
</feature>
<dbReference type="KEGG" id="xdi:EZH22_25355"/>
<keyword evidence="2" id="KW-0813">Transport</keyword>
<feature type="transmembrane region" description="Helical" evidence="9">
    <location>
        <begin position="461"/>
        <end position="490"/>
    </location>
</feature>
<feature type="transmembrane region" description="Helical" evidence="9">
    <location>
        <begin position="316"/>
        <end position="333"/>
    </location>
</feature>
<evidence type="ECO:0000256" key="1">
    <source>
        <dbReference type="ARBA" id="ARBA00004651"/>
    </source>
</evidence>
<comment type="similarity">
    <text evidence="8">Belongs to the binding-protein-dependent transport system permease family. LivHM subfamily.</text>
</comment>
<keyword evidence="3" id="KW-1003">Cell membrane</keyword>
<dbReference type="GO" id="GO:0006865">
    <property type="term" value="P:amino acid transport"/>
    <property type="evidence" value="ECO:0007669"/>
    <property type="project" value="UniProtKB-KW"/>
</dbReference>
<reference evidence="10 11" key="1">
    <citation type="submission" date="2020-10" db="EMBL/GenBank/DDBJ databases">
        <title>Degradation of 1,4-Dioxane by Xanthobacter sp. YN2, via a Novel Group-2 Soluble Di-Iron Monooxygenase.</title>
        <authorList>
            <person name="Ma F."/>
            <person name="Wang Y."/>
            <person name="Yang J."/>
            <person name="Guo H."/>
            <person name="Su D."/>
            <person name="Yu L."/>
        </authorList>
    </citation>
    <scope>NUCLEOTIDE SEQUENCE [LARGE SCALE GENOMIC DNA]</scope>
    <source>
        <strain evidence="10 11">YN2</strain>
    </source>
</reference>
<evidence type="ECO:0000256" key="8">
    <source>
        <dbReference type="ARBA" id="ARBA00037998"/>
    </source>
</evidence>
<feature type="transmembrane region" description="Helical" evidence="9">
    <location>
        <begin position="510"/>
        <end position="531"/>
    </location>
</feature>
<dbReference type="PANTHER" id="PTHR11795:SF442">
    <property type="entry name" value="ABC TRANSPORTER ATP-BINDING PROTEIN"/>
    <property type="match status" value="1"/>
</dbReference>
<feature type="transmembrane region" description="Helical" evidence="9">
    <location>
        <begin position="45"/>
        <end position="62"/>
    </location>
</feature>
<feature type="transmembrane region" description="Helical" evidence="9">
    <location>
        <begin position="195"/>
        <end position="214"/>
    </location>
</feature>
<feature type="transmembrane region" description="Helical" evidence="9">
    <location>
        <begin position="345"/>
        <end position="378"/>
    </location>
</feature>
<keyword evidence="4 9" id="KW-0812">Transmembrane</keyword>
<dbReference type="Pfam" id="PF02653">
    <property type="entry name" value="BPD_transp_2"/>
    <property type="match status" value="2"/>
</dbReference>
<sequence length="631" mass="67437">MHLDAQTFVSLLLNGLATGSMLFIVACGLSLIFGVTQIVNFAHGSFYMLGAYIAYSLVSVMMSVPGGFWAGVLVAAVVVGIVGGLVEMTVLRRLYKAPELLQLLATFGVVLVVQDVTRYVWGSEDLIGPRVPGLAGSLDFFGIRFPSYNIFLMLLGPAILGLLWLVFHRTRWGTLVRAATEDREMVGVLGVNQRWLFTSVFILGSALAGLGGAVQLPRDSANLGMDFNLLTEAFVVVVIGGLGSISGAFVAALLIGVIQSFGTLLMPSMTLVTIFIFMTIVLVFRPYGLAGKKQVQVREPPRVDEGLMVQGGREQWVLWGLAAAFVVASPLLLNGYGITLLIETLIFILFASSLHFLVGPAGILSFGHAAYFGIGAYFAALGVKYFGLPFLPALIGAPIVAGLGAALFGWLCVRLSGTYRAMLTLALAQIVWSVAWQWISVTGGDNGILKVWPDAWAHNHVVYLYVTLAVVGMSLIVLRRIVFAPFGYALRAARDSSARAVAIGIEVRRVQWAGFVLAGALAGLGGALYAFAKGSVFPDVASIAFSVDGLVMLLLGGLESLAGPIVGAAGYHWLLAELQRTTEYWRAPLGIVIVLAIIFFPRGIVGMIEKLVPHLFRRVGLVRRASVGDPS</sequence>
<evidence type="ECO:0000256" key="7">
    <source>
        <dbReference type="ARBA" id="ARBA00023136"/>
    </source>
</evidence>
<keyword evidence="5" id="KW-0029">Amino-acid transport</keyword>
<feature type="transmembrane region" description="Helical" evidence="9">
    <location>
        <begin position="12"/>
        <end position="33"/>
    </location>
</feature>
<keyword evidence="6 9" id="KW-1133">Transmembrane helix</keyword>
<accession>A0A974PMD8</accession>
<dbReference type="AlphaFoldDB" id="A0A974PMD8"/>
<feature type="transmembrane region" description="Helical" evidence="9">
    <location>
        <begin position="100"/>
        <end position="121"/>
    </location>
</feature>
<gene>
    <name evidence="10" type="ORF">EZH22_25355</name>
</gene>
<dbReference type="InterPro" id="IPR052157">
    <property type="entry name" value="BCAA_transport_permease"/>
</dbReference>
<feature type="transmembrane region" description="Helical" evidence="9">
    <location>
        <begin position="390"/>
        <end position="411"/>
    </location>
</feature>
<comment type="subcellular location">
    <subcellularLocation>
        <location evidence="1">Cell membrane</location>
        <topology evidence="1">Multi-pass membrane protein</topology>
    </subcellularLocation>
</comment>
<evidence type="ECO:0000256" key="9">
    <source>
        <dbReference type="SAM" id="Phobius"/>
    </source>
</evidence>
<keyword evidence="7 9" id="KW-0472">Membrane</keyword>
<dbReference type="InterPro" id="IPR043428">
    <property type="entry name" value="LivM-like"/>
</dbReference>
<feature type="transmembrane region" description="Helical" evidence="9">
    <location>
        <begin position="68"/>
        <end position="88"/>
    </location>
</feature>
<organism evidence="10 11">
    <name type="scientific">Xanthobacter dioxanivorans</name>
    <dbReference type="NCBI Taxonomy" id="2528964"/>
    <lineage>
        <taxon>Bacteria</taxon>
        <taxon>Pseudomonadati</taxon>
        <taxon>Pseudomonadota</taxon>
        <taxon>Alphaproteobacteria</taxon>
        <taxon>Hyphomicrobiales</taxon>
        <taxon>Xanthobacteraceae</taxon>
        <taxon>Xanthobacter</taxon>
    </lineage>
</organism>
<dbReference type="CDD" id="cd06582">
    <property type="entry name" value="TM_PBP1_LivH_like"/>
    <property type="match status" value="1"/>
</dbReference>
<feature type="transmembrane region" description="Helical" evidence="9">
    <location>
        <begin position="234"/>
        <end position="257"/>
    </location>
</feature>
<feature type="transmembrane region" description="Helical" evidence="9">
    <location>
        <begin position="148"/>
        <end position="167"/>
    </location>
</feature>
<dbReference type="GO" id="GO:0015658">
    <property type="term" value="F:branched-chain amino acid transmembrane transporter activity"/>
    <property type="evidence" value="ECO:0007669"/>
    <property type="project" value="InterPro"/>
</dbReference>
<dbReference type="EMBL" id="CP063362">
    <property type="protein sequence ID" value="QRG06255.1"/>
    <property type="molecule type" value="Genomic_DNA"/>
</dbReference>
<dbReference type="GO" id="GO:0005886">
    <property type="term" value="C:plasma membrane"/>
    <property type="evidence" value="ECO:0007669"/>
    <property type="project" value="UniProtKB-SubCell"/>
</dbReference>
<evidence type="ECO:0000313" key="10">
    <source>
        <dbReference type="EMBL" id="QRG06255.1"/>
    </source>
</evidence>
<evidence type="ECO:0000256" key="2">
    <source>
        <dbReference type="ARBA" id="ARBA00022448"/>
    </source>
</evidence>
<evidence type="ECO:0000256" key="6">
    <source>
        <dbReference type="ARBA" id="ARBA00022989"/>
    </source>
</evidence>
<dbReference type="Proteomes" id="UP000596427">
    <property type="component" value="Chromosome"/>
</dbReference>
<name>A0A974PMD8_9HYPH</name>
<dbReference type="CDD" id="cd06581">
    <property type="entry name" value="TM_PBP1_LivM_like"/>
    <property type="match status" value="1"/>
</dbReference>
<protein>
    <submittedName>
        <fullName evidence="10">ABC transporter permease</fullName>
    </submittedName>
</protein>
<feature type="transmembrane region" description="Helical" evidence="9">
    <location>
        <begin position="551"/>
        <end position="575"/>
    </location>
</feature>
<evidence type="ECO:0000313" key="11">
    <source>
        <dbReference type="Proteomes" id="UP000596427"/>
    </source>
</evidence>
<evidence type="ECO:0000256" key="4">
    <source>
        <dbReference type="ARBA" id="ARBA00022692"/>
    </source>
</evidence>
<dbReference type="RefSeq" id="WP_203193165.1">
    <property type="nucleotide sequence ID" value="NZ_CP063362.1"/>
</dbReference>
<feature type="transmembrane region" description="Helical" evidence="9">
    <location>
        <begin position="587"/>
        <end position="608"/>
    </location>
</feature>
<evidence type="ECO:0000256" key="3">
    <source>
        <dbReference type="ARBA" id="ARBA00022475"/>
    </source>
</evidence>